<sequence length="165" mass="18947">EQDWANGTTRKSVPEQKDAILNGALFPYAKNIKLYKCPTGYPDEVRTYSVVDSMNCDNHDGGRMLKKRMQIKRAVERFVFVDDKVTVRRGGWSVDYKQERWQDPPPVQHGDGANFSFADGHSKYWKWKDQRTYTTDSGGGIVSLGNEDLRRVQRAAWGKLGYIPQ</sequence>
<dbReference type="EMBL" id="BARS01036180">
    <property type="protein sequence ID" value="GAG26621.1"/>
    <property type="molecule type" value="Genomic_DNA"/>
</dbReference>
<dbReference type="AlphaFoldDB" id="X0XNT2"/>
<dbReference type="InterPro" id="IPR027558">
    <property type="entry name" value="Pre_pil_HX9DG_C"/>
</dbReference>
<evidence type="ECO:0000313" key="1">
    <source>
        <dbReference type="EMBL" id="GAG26621.1"/>
    </source>
</evidence>
<organism evidence="1">
    <name type="scientific">marine sediment metagenome</name>
    <dbReference type="NCBI Taxonomy" id="412755"/>
    <lineage>
        <taxon>unclassified sequences</taxon>
        <taxon>metagenomes</taxon>
        <taxon>ecological metagenomes</taxon>
    </lineage>
</organism>
<name>X0XNT2_9ZZZZ</name>
<accession>X0XNT2</accession>
<gene>
    <name evidence="1" type="ORF">S01H1_55641</name>
</gene>
<protein>
    <submittedName>
        <fullName evidence="1">Uncharacterized protein</fullName>
    </submittedName>
</protein>
<feature type="non-terminal residue" evidence="1">
    <location>
        <position position="1"/>
    </location>
</feature>
<proteinExistence type="predicted"/>
<comment type="caution">
    <text evidence="1">The sequence shown here is derived from an EMBL/GenBank/DDBJ whole genome shotgun (WGS) entry which is preliminary data.</text>
</comment>
<dbReference type="NCBIfam" id="TIGR04294">
    <property type="entry name" value="pre_pil_HX9DG"/>
    <property type="match status" value="1"/>
</dbReference>
<reference evidence="1" key="1">
    <citation type="journal article" date="2014" name="Front. Microbiol.">
        <title>High frequency of phylogenetically diverse reductive dehalogenase-homologous genes in deep subseafloor sedimentary metagenomes.</title>
        <authorList>
            <person name="Kawai M."/>
            <person name="Futagami T."/>
            <person name="Toyoda A."/>
            <person name="Takaki Y."/>
            <person name="Nishi S."/>
            <person name="Hori S."/>
            <person name="Arai W."/>
            <person name="Tsubouchi T."/>
            <person name="Morono Y."/>
            <person name="Uchiyama I."/>
            <person name="Ito T."/>
            <person name="Fujiyama A."/>
            <person name="Inagaki F."/>
            <person name="Takami H."/>
        </authorList>
    </citation>
    <scope>NUCLEOTIDE SEQUENCE</scope>
    <source>
        <strain evidence="1">Expedition CK06-06</strain>
    </source>
</reference>